<evidence type="ECO:0000256" key="3">
    <source>
        <dbReference type="ARBA" id="ARBA00022989"/>
    </source>
</evidence>
<accession>A0A8B8ABT4</accession>
<protein>
    <submittedName>
        <fullName evidence="12">Cholecystokinin receptor type A-like</fullName>
    </submittedName>
</protein>
<dbReference type="OrthoDB" id="5969463at2759"/>
<gene>
    <name evidence="12" type="primary">LOC111100075</name>
</gene>
<dbReference type="InterPro" id="IPR017452">
    <property type="entry name" value="GPCR_Rhodpsn_7TM"/>
</dbReference>
<comment type="similarity">
    <text evidence="8">Belongs to the G-protein coupled receptor 1 family.</text>
</comment>
<dbReference type="PROSITE" id="PS50262">
    <property type="entry name" value="G_PROTEIN_RECEP_F1_2"/>
    <property type="match status" value="1"/>
</dbReference>
<name>A0A8B8ABT4_CRAVI</name>
<evidence type="ECO:0000256" key="2">
    <source>
        <dbReference type="ARBA" id="ARBA00022692"/>
    </source>
</evidence>
<evidence type="ECO:0000256" key="5">
    <source>
        <dbReference type="ARBA" id="ARBA00023136"/>
    </source>
</evidence>
<dbReference type="Gene3D" id="1.20.1070.10">
    <property type="entry name" value="Rhodopsin 7-helix transmembrane proteins"/>
    <property type="match status" value="1"/>
</dbReference>
<dbReference type="InterPro" id="IPR000276">
    <property type="entry name" value="GPCR_Rhodpsn"/>
</dbReference>
<keyword evidence="6 8" id="KW-0675">Receptor</keyword>
<comment type="subcellular location">
    <subcellularLocation>
        <location evidence="1">Membrane</location>
        <topology evidence="1">Multi-pass membrane protein</topology>
    </subcellularLocation>
</comment>
<evidence type="ECO:0000256" key="7">
    <source>
        <dbReference type="ARBA" id="ARBA00023224"/>
    </source>
</evidence>
<sequence length="415" mass="47834">MKARNNSHVHRHVHKLVEELNDLFARRGAQTSAMTIAIVVIGTIGNLFVLAAYWKLYKRKSKQLKGRYFMSHLALADLIACAVGSFVFLYFDFHRLTFRSDFGCRLSTFTAWSTNAVSVLMLLIISINRYLKICRPHQQQMTVYWKRMSLIIISIFSVVSCSPFLYFSGVRKGRVHTREFADVLDLPPHLENITLPFQQCATAKDNTVQWKVFYNILFVVQFGNMMAMIFLYVPMGKIIYEKYRQNKESRTLARSAAVSDDKGTNTATGTTCSESNDESVVHSTDIIGSTDANSRNAIDPAPVRKRRGRHHKAWNNAKNRFTIMFLVVVIVYAITNLPTFIFLYAYFENNHFRRHFIGDAHFEVFNLILSLPRIHLINNIVNPFIYGYFDLTFRKEVKAICFSIVRKPGQVCCSR</sequence>
<evidence type="ECO:0000256" key="8">
    <source>
        <dbReference type="RuleBase" id="RU000688"/>
    </source>
</evidence>
<dbReference type="GO" id="GO:0004930">
    <property type="term" value="F:G protein-coupled receptor activity"/>
    <property type="evidence" value="ECO:0007669"/>
    <property type="project" value="UniProtKB-KW"/>
</dbReference>
<dbReference type="PANTHER" id="PTHR24243:SF224">
    <property type="entry name" value="G-PROTEIN COUPLED RECEPTOR 19-RELATED"/>
    <property type="match status" value="1"/>
</dbReference>
<dbReference type="Proteomes" id="UP000694844">
    <property type="component" value="Chromosome 6"/>
</dbReference>
<evidence type="ECO:0000313" key="12">
    <source>
        <dbReference type="RefSeq" id="XP_022287384.1"/>
    </source>
</evidence>
<keyword evidence="2 8" id="KW-0812">Transmembrane</keyword>
<organism evidence="11 12">
    <name type="scientific">Crassostrea virginica</name>
    <name type="common">Eastern oyster</name>
    <dbReference type="NCBI Taxonomy" id="6565"/>
    <lineage>
        <taxon>Eukaryota</taxon>
        <taxon>Metazoa</taxon>
        <taxon>Spiralia</taxon>
        <taxon>Lophotrochozoa</taxon>
        <taxon>Mollusca</taxon>
        <taxon>Bivalvia</taxon>
        <taxon>Autobranchia</taxon>
        <taxon>Pteriomorphia</taxon>
        <taxon>Ostreida</taxon>
        <taxon>Ostreoidea</taxon>
        <taxon>Ostreidae</taxon>
        <taxon>Crassostrea</taxon>
    </lineage>
</organism>
<feature type="domain" description="G-protein coupled receptors family 1 profile" evidence="10">
    <location>
        <begin position="45"/>
        <end position="386"/>
    </location>
</feature>
<reference evidence="12" key="1">
    <citation type="submission" date="2025-08" db="UniProtKB">
        <authorList>
            <consortium name="RefSeq"/>
        </authorList>
    </citation>
    <scope>IDENTIFICATION</scope>
    <source>
        <tissue evidence="12">Whole sample</tissue>
    </source>
</reference>
<dbReference type="SUPFAM" id="SSF81321">
    <property type="entry name" value="Family A G protein-coupled receptor-like"/>
    <property type="match status" value="1"/>
</dbReference>
<evidence type="ECO:0000313" key="11">
    <source>
        <dbReference type="Proteomes" id="UP000694844"/>
    </source>
</evidence>
<dbReference type="PRINTS" id="PR00237">
    <property type="entry name" value="GPCRRHODOPSN"/>
</dbReference>
<dbReference type="PANTHER" id="PTHR24243">
    <property type="entry name" value="G-PROTEIN COUPLED RECEPTOR"/>
    <property type="match status" value="1"/>
</dbReference>
<dbReference type="PROSITE" id="PS00237">
    <property type="entry name" value="G_PROTEIN_RECEP_F1_1"/>
    <property type="match status" value="1"/>
</dbReference>
<feature type="transmembrane region" description="Helical" evidence="9">
    <location>
        <begin position="321"/>
        <end position="347"/>
    </location>
</feature>
<keyword evidence="7 8" id="KW-0807">Transducer</keyword>
<dbReference type="AlphaFoldDB" id="A0A8B8ABT4"/>
<keyword evidence="11" id="KW-1185">Reference proteome</keyword>
<feature type="transmembrane region" description="Helical" evidence="9">
    <location>
        <begin position="33"/>
        <end position="56"/>
    </location>
</feature>
<evidence type="ECO:0000256" key="9">
    <source>
        <dbReference type="SAM" id="Phobius"/>
    </source>
</evidence>
<dbReference type="RefSeq" id="XP_022287384.1">
    <property type="nucleotide sequence ID" value="XM_022431676.1"/>
</dbReference>
<feature type="transmembrane region" description="Helical" evidence="9">
    <location>
        <begin position="109"/>
        <end position="127"/>
    </location>
</feature>
<feature type="transmembrane region" description="Helical" evidence="9">
    <location>
        <begin position="212"/>
        <end position="233"/>
    </location>
</feature>
<keyword evidence="5 9" id="KW-0472">Membrane</keyword>
<feature type="transmembrane region" description="Helical" evidence="9">
    <location>
        <begin position="148"/>
        <end position="167"/>
    </location>
</feature>
<dbReference type="KEGG" id="cvn:111100075"/>
<dbReference type="Pfam" id="PF00001">
    <property type="entry name" value="7tm_1"/>
    <property type="match status" value="1"/>
</dbReference>
<keyword evidence="3 9" id="KW-1133">Transmembrane helix</keyword>
<dbReference type="CDD" id="cd00637">
    <property type="entry name" value="7tm_classA_rhodopsin-like"/>
    <property type="match status" value="1"/>
</dbReference>
<evidence type="ECO:0000256" key="4">
    <source>
        <dbReference type="ARBA" id="ARBA00023040"/>
    </source>
</evidence>
<evidence type="ECO:0000259" key="10">
    <source>
        <dbReference type="PROSITE" id="PS50262"/>
    </source>
</evidence>
<feature type="transmembrane region" description="Helical" evidence="9">
    <location>
        <begin position="68"/>
        <end position="89"/>
    </location>
</feature>
<dbReference type="GO" id="GO:0005886">
    <property type="term" value="C:plasma membrane"/>
    <property type="evidence" value="ECO:0007669"/>
    <property type="project" value="TreeGrafter"/>
</dbReference>
<proteinExistence type="inferred from homology"/>
<keyword evidence="4 8" id="KW-0297">G-protein coupled receptor</keyword>
<evidence type="ECO:0000256" key="1">
    <source>
        <dbReference type="ARBA" id="ARBA00004141"/>
    </source>
</evidence>
<evidence type="ECO:0000256" key="6">
    <source>
        <dbReference type="ARBA" id="ARBA00023170"/>
    </source>
</evidence>
<dbReference type="GeneID" id="111100075"/>